<dbReference type="InterPro" id="IPR011650">
    <property type="entry name" value="Peptidase_M20_dimer"/>
</dbReference>
<dbReference type="Gene3D" id="3.30.70.360">
    <property type="match status" value="1"/>
</dbReference>
<dbReference type="AlphaFoldDB" id="A0A172QQA1"/>
<dbReference type="InterPro" id="IPR017439">
    <property type="entry name" value="Amidohydrolase"/>
</dbReference>
<dbReference type="FunFam" id="3.30.70.360:FF:000004">
    <property type="entry name" value="Peptidase M20 domain-containing protein 2"/>
    <property type="match status" value="1"/>
</dbReference>
<dbReference type="KEGG" id="ccjz:ccrud_00575"/>
<dbReference type="Pfam" id="PF07687">
    <property type="entry name" value="M20_dimer"/>
    <property type="match status" value="1"/>
</dbReference>
<dbReference type="InterPro" id="IPR002933">
    <property type="entry name" value="Peptidase_M20"/>
</dbReference>
<dbReference type="PIRSF" id="PIRSF037226">
    <property type="entry name" value="Amidohydrolase_ACY1L2_prd"/>
    <property type="match status" value="1"/>
</dbReference>
<dbReference type="RefSeq" id="WP_066563395.1">
    <property type="nucleotide sequence ID" value="NZ_CP015622.1"/>
</dbReference>
<dbReference type="CDD" id="cd05672">
    <property type="entry name" value="M20_ACY1L2-like"/>
    <property type="match status" value="1"/>
</dbReference>
<evidence type="ECO:0000313" key="2">
    <source>
        <dbReference type="EMBL" id="ANE02866.1"/>
    </source>
</evidence>
<dbReference type="PANTHER" id="PTHR30575:SF3">
    <property type="entry name" value="PEPTIDASE M20 DIMERISATION DOMAIN-CONTAINING PROTEIN"/>
    <property type="match status" value="1"/>
</dbReference>
<protein>
    <submittedName>
        <fullName evidence="2">Peptidase M20</fullName>
    </submittedName>
</protein>
<dbReference type="GO" id="GO:0046657">
    <property type="term" value="P:folic acid catabolic process"/>
    <property type="evidence" value="ECO:0007669"/>
    <property type="project" value="TreeGrafter"/>
</dbReference>
<dbReference type="STRING" id="1652495.ccrud_00575"/>
<feature type="domain" description="Peptidase M20 dimerisation" evidence="1">
    <location>
        <begin position="227"/>
        <end position="320"/>
    </location>
</feature>
<keyword evidence="3" id="KW-1185">Reference proteome</keyword>
<dbReference type="Proteomes" id="UP000076929">
    <property type="component" value="Chromosome"/>
</dbReference>
<dbReference type="PANTHER" id="PTHR30575">
    <property type="entry name" value="PEPTIDASE M20"/>
    <property type="match status" value="1"/>
</dbReference>
<organism evidence="2 3">
    <name type="scientific">Corynebacterium crudilactis</name>
    <dbReference type="NCBI Taxonomy" id="1652495"/>
    <lineage>
        <taxon>Bacteria</taxon>
        <taxon>Bacillati</taxon>
        <taxon>Actinomycetota</taxon>
        <taxon>Actinomycetes</taxon>
        <taxon>Mycobacteriales</taxon>
        <taxon>Corynebacteriaceae</taxon>
        <taxon>Corynebacterium</taxon>
    </lineage>
</organism>
<dbReference type="SUPFAM" id="SSF55031">
    <property type="entry name" value="Bacterial exopeptidase dimerisation domain"/>
    <property type="match status" value="1"/>
</dbReference>
<dbReference type="EMBL" id="CP015622">
    <property type="protein sequence ID" value="ANE02866.1"/>
    <property type="molecule type" value="Genomic_DNA"/>
</dbReference>
<dbReference type="InterPro" id="IPR052030">
    <property type="entry name" value="Peptidase_M20/M20A_hydrolases"/>
</dbReference>
<dbReference type="InterPro" id="IPR036264">
    <property type="entry name" value="Bact_exopeptidase_dim_dom"/>
</dbReference>
<reference evidence="2 3" key="1">
    <citation type="submission" date="2016-05" db="EMBL/GenBank/DDBJ databases">
        <title>Complete genome sequence of Corynebacterium crudilactis, a new Corynebacterium species isolated from raw cow's milk.</title>
        <authorList>
            <person name="Christian R."/>
            <person name="Zimmermann J."/>
            <person name="Lipski A."/>
            <person name="Kalinowski J."/>
        </authorList>
    </citation>
    <scope>NUCLEOTIDE SEQUENCE [LARGE SCALE GENOMIC DNA]</scope>
    <source>
        <strain evidence="2 3">JZ16</strain>
    </source>
</reference>
<proteinExistence type="predicted"/>
<dbReference type="GO" id="GO:0016805">
    <property type="term" value="F:dipeptidase activity"/>
    <property type="evidence" value="ECO:0007669"/>
    <property type="project" value="InterPro"/>
</dbReference>
<name>A0A172QQA1_9CORY</name>
<dbReference type="GO" id="GO:0071713">
    <property type="term" value="F:para-aminobenzoyl-glutamate hydrolase activity"/>
    <property type="evidence" value="ECO:0007669"/>
    <property type="project" value="TreeGrafter"/>
</dbReference>
<dbReference type="Pfam" id="PF01546">
    <property type="entry name" value="Peptidase_M20"/>
    <property type="match status" value="1"/>
</dbReference>
<dbReference type="NCBIfam" id="TIGR01891">
    <property type="entry name" value="amidohydrolases"/>
    <property type="match status" value="1"/>
</dbReference>
<dbReference type="SUPFAM" id="SSF53187">
    <property type="entry name" value="Zn-dependent exopeptidases"/>
    <property type="match status" value="1"/>
</dbReference>
<accession>A0A172QQA1</accession>
<evidence type="ECO:0000259" key="1">
    <source>
        <dbReference type="Pfam" id="PF07687"/>
    </source>
</evidence>
<sequence length="463" mass="49704">MSTDNNFLPQTPSTVYLDYMEQGIAHRKAEAEAHASTENASPDYPGQQVIWRLIQETGESLRDELRSLAFTLHEHPEEAFEEVFACAEITQLLQTHGFDVQQGVYGVATALETSFETPGFDPEQHPSIAILAEYDALPDIGHACGHNIIAAAGVGAFLAVANTIKMAAVKGVDHLDFEGRIVLLGTPAEEGHSGKEYMIRQGAFDGVDASIMMHPFGFDLAEHVWVGRRTMTATFHGVSAHASSQPFMGKNALDAASLAYQGCGVLRQQMPPSDRLHAIITEGGNRPSIIPDTATMSLYVRSLLPEALKELSARVDDVLDGAALMAGVGVEKQWDVHPASLPVRNNHTLAQRWAKTQNLRGRTALAEGVLPDTLAASTDFGNVSHLVPGIHPMVKISPENVALHTREFAAYARTEEAVDAAVDAAIGLAQVAADALADPKMLIDATLEFTASGGVLKAEDYLS</sequence>
<dbReference type="InterPro" id="IPR017144">
    <property type="entry name" value="Xaa-Arg_dipeptidase"/>
</dbReference>
<evidence type="ECO:0000313" key="3">
    <source>
        <dbReference type="Proteomes" id="UP000076929"/>
    </source>
</evidence>
<dbReference type="GO" id="GO:0005737">
    <property type="term" value="C:cytoplasm"/>
    <property type="evidence" value="ECO:0007669"/>
    <property type="project" value="TreeGrafter"/>
</dbReference>
<dbReference type="OrthoDB" id="9781032at2"/>
<gene>
    <name evidence="2" type="ORF">ccrud_00575</name>
</gene>
<dbReference type="Gene3D" id="3.40.630.10">
    <property type="entry name" value="Zn peptidases"/>
    <property type="match status" value="1"/>
</dbReference>